<feature type="coiled-coil region" evidence="1">
    <location>
        <begin position="745"/>
        <end position="822"/>
    </location>
</feature>
<dbReference type="InterPro" id="IPR007483">
    <property type="entry name" value="Hamartin"/>
</dbReference>
<feature type="region of interest" description="Disordered" evidence="2">
    <location>
        <begin position="583"/>
        <end position="658"/>
    </location>
</feature>
<reference evidence="3 4" key="1">
    <citation type="journal article" date="2022" name="DNA Res.">
        <title>Genome analysis of five recently described species of the CUG-Ser clade uncovers Candida theae as a new hybrid lineage with pathogenic potential in the Candida parapsilosis species complex.</title>
        <authorList>
            <person name="Mixao V."/>
            <person name="Del Olmo V."/>
            <person name="Hegedusova E."/>
            <person name="Saus E."/>
            <person name="Pryszcz L."/>
            <person name="Cillingova A."/>
            <person name="Nosek J."/>
            <person name="Gabaldon T."/>
        </authorList>
    </citation>
    <scope>NUCLEOTIDE SEQUENCE [LARGE SCALE GENOMIC DNA]</scope>
    <source>
        <strain evidence="3 4">CBS 12239</strain>
    </source>
</reference>
<dbReference type="AlphaFoldDB" id="A0AAD5BFB8"/>
<dbReference type="GeneID" id="76150656"/>
<feature type="compositionally biased region" description="Polar residues" evidence="2">
    <location>
        <begin position="583"/>
        <end position="602"/>
    </location>
</feature>
<dbReference type="Proteomes" id="UP001204833">
    <property type="component" value="Unassembled WGS sequence"/>
</dbReference>
<feature type="compositionally biased region" description="Polar residues" evidence="2">
    <location>
        <begin position="642"/>
        <end position="658"/>
    </location>
</feature>
<evidence type="ECO:0008006" key="5">
    <source>
        <dbReference type="Google" id="ProtNLM"/>
    </source>
</evidence>
<feature type="region of interest" description="Disordered" evidence="2">
    <location>
        <begin position="535"/>
        <end position="556"/>
    </location>
</feature>
<proteinExistence type="predicted"/>
<sequence length="1026" mass="116258">MSGSSAALVRALEATFSEKENSRIPLDDHLSTTINEYLAKHNNLTTIKQTSNNIHEKLYRLYNGCIKPSRKLEQENTFLDVLIRLCDVFSEAEVSLWVMTYLKSAIDSAGYDSKFAAKSTKLIEKVLTNYTITECDRLNEVHERCASSLAQLLLDIYLNEDTLATKLRLDVTETTKQGQAYHERIRFIRYNCTNLLLEYGMKHTTQYCNLLNQYMQKPNYRFEVIVSLGYLINADFKNASAIVEGDLFQSLLRCLLFDLDPTLVHCALNDLLMLIPKTTAKMGKYLSDILLVYLRLTDWTFPNEAEAKDKIGFANPLHLHSGSWEVALNQYSEETAETRLNYQYLCTLIYGLYYFNFAFFLCDPKEYLSNHLSSIISFDSLEQWSLEQISETKSFKNAISITKQLLGSFLVHPKYWKKIDLQAELSSPASWISNEANPDDIAVACFSLNPNVFIGNGETADSSSLRESQVPFNGVDTISRSSSSAGPMYFQVNNPTKVHLRSRLLQQRKMSIVPTNLVIEESNHEENEDRFKFADDHDQSISDGSSMTSPSSSKQYRTEIVSHLLHDHERLFATGKHNRLYNQGNSLSRTNSLDPITTMTADETSDKSKPEMKLGRPMSSPTTNSEASNIFKDNSTTTTTTSASMGTNGDTSTLNSSGNVASHSSLNELNGNGTIIDFYQRELLLFKNELELSSYMKHLNKHHYLSVKNESLKDCELPIDSTRRDEEGKFAKVIEDVKSEWAEKQRQFDRQYDLLTTKIKELEDERDKLCAQLSELQLSAETKARECTELVQSVLPNKDYEIEQLKLKLKAMELSKHESENTISQDQAYNISLDAKEESSATQKALEDQIYNYKMEHQVLIQQIAQLEHENRVAQTRYNTMVTQYETKLEKTKLSLSDTLSSFSAPFEKRISELQAVIYKYQTLLEDRTRNSVATSSLNGAGTVPIPIVRQNSSSSSGNYSYGHEDSHGNNTVPTRPVAPIQHMFRNGSNNSSGGKTGNGITTGEGDSLPFMRGRGGLQKRTRKFM</sequence>
<gene>
    <name evidence="3" type="ORF">KGF57_002597</name>
</gene>
<dbReference type="GO" id="GO:0033596">
    <property type="term" value="C:TSC1-TSC2 complex"/>
    <property type="evidence" value="ECO:0007669"/>
    <property type="project" value="TreeGrafter"/>
</dbReference>
<feature type="compositionally biased region" description="Basic and acidic residues" evidence="2">
    <location>
        <begin position="604"/>
        <end position="614"/>
    </location>
</feature>
<accession>A0AAD5BFB8</accession>
<comment type="caution">
    <text evidence="3">The sequence shown here is derived from an EMBL/GenBank/DDBJ whole genome shotgun (WGS) entry which is preliminary data.</text>
</comment>
<keyword evidence="1" id="KW-0175">Coiled coil</keyword>
<evidence type="ECO:0000256" key="2">
    <source>
        <dbReference type="SAM" id="MobiDB-lite"/>
    </source>
</evidence>
<dbReference type="GO" id="GO:0032007">
    <property type="term" value="P:negative regulation of TOR signaling"/>
    <property type="evidence" value="ECO:0007669"/>
    <property type="project" value="TreeGrafter"/>
</dbReference>
<dbReference type="EMBL" id="JAIHNG010000118">
    <property type="protein sequence ID" value="KAI5958242.1"/>
    <property type="molecule type" value="Genomic_DNA"/>
</dbReference>
<evidence type="ECO:0000313" key="3">
    <source>
        <dbReference type="EMBL" id="KAI5958242.1"/>
    </source>
</evidence>
<feature type="region of interest" description="Disordered" evidence="2">
    <location>
        <begin position="949"/>
        <end position="972"/>
    </location>
</feature>
<dbReference type="RefSeq" id="XP_051608833.1">
    <property type="nucleotide sequence ID" value="XM_051751927.1"/>
</dbReference>
<dbReference type="GO" id="GO:0051726">
    <property type="term" value="P:regulation of cell cycle"/>
    <property type="evidence" value="ECO:0007669"/>
    <property type="project" value="TreeGrafter"/>
</dbReference>
<name>A0AAD5BFB8_9ASCO</name>
<organism evidence="3 4">
    <name type="scientific">Candida theae</name>
    <dbReference type="NCBI Taxonomy" id="1198502"/>
    <lineage>
        <taxon>Eukaryota</taxon>
        <taxon>Fungi</taxon>
        <taxon>Dikarya</taxon>
        <taxon>Ascomycota</taxon>
        <taxon>Saccharomycotina</taxon>
        <taxon>Pichiomycetes</taxon>
        <taxon>Debaryomycetaceae</taxon>
        <taxon>Candida/Lodderomyces clade</taxon>
        <taxon>Candida</taxon>
    </lineage>
</organism>
<protein>
    <recommendedName>
        <fullName evidence="5">Tuberous sclerosis 1</fullName>
    </recommendedName>
</protein>
<dbReference type="PANTHER" id="PTHR15154">
    <property type="entry name" value="HAMARTIN"/>
    <property type="match status" value="1"/>
</dbReference>
<evidence type="ECO:0000256" key="1">
    <source>
        <dbReference type="SAM" id="Coils"/>
    </source>
</evidence>
<feature type="compositionally biased region" description="Low complexity" evidence="2">
    <location>
        <begin position="952"/>
        <end position="962"/>
    </location>
</feature>
<feature type="compositionally biased region" description="Low complexity" evidence="2">
    <location>
        <begin position="541"/>
        <end position="553"/>
    </location>
</feature>
<keyword evidence="4" id="KW-1185">Reference proteome</keyword>
<evidence type="ECO:0000313" key="4">
    <source>
        <dbReference type="Proteomes" id="UP001204833"/>
    </source>
</evidence>
<feature type="compositionally biased region" description="Polar residues" evidence="2">
    <location>
        <begin position="619"/>
        <end position="635"/>
    </location>
</feature>
<feature type="region of interest" description="Disordered" evidence="2">
    <location>
        <begin position="986"/>
        <end position="1026"/>
    </location>
</feature>
<dbReference type="PANTHER" id="PTHR15154:SF2">
    <property type="entry name" value="HAMARTIN"/>
    <property type="match status" value="1"/>
</dbReference>